<keyword evidence="1" id="KW-0805">Transcription regulation</keyword>
<dbReference type="AlphaFoldDB" id="A0A8J3E4J7"/>
<dbReference type="InterPro" id="IPR050204">
    <property type="entry name" value="AraC_XylS_family_regulators"/>
</dbReference>
<dbReference type="EMBL" id="BMJQ01000009">
    <property type="protein sequence ID" value="GGF27909.1"/>
    <property type="molecule type" value="Genomic_DNA"/>
</dbReference>
<evidence type="ECO:0000256" key="3">
    <source>
        <dbReference type="ARBA" id="ARBA00023163"/>
    </source>
</evidence>
<keyword evidence="3" id="KW-0804">Transcription</keyword>
<evidence type="ECO:0000259" key="4">
    <source>
        <dbReference type="PROSITE" id="PS01124"/>
    </source>
</evidence>
<protein>
    <recommendedName>
        <fullName evidence="4">HTH araC/xylS-type domain-containing protein</fullName>
    </recommendedName>
</protein>
<dbReference type="InterPro" id="IPR018060">
    <property type="entry name" value="HTH_AraC"/>
</dbReference>
<keyword evidence="6" id="KW-1185">Reference proteome</keyword>
<dbReference type="GO" id="GO:0043565">
    <property type="term" value="F:sequence-specific DNA binding"/>
    <property type="evidence" value="ECO:0007669"/>
    <property type="project" value="InterPro"/>
</dbReference>
<keyword evidence="2" id="KW-0238">DNA-binding</keyword>
<gene>
    <name evidence="5" type="ORF">GCM10011611_37370</name>
</gene>
<dbReference type="Gene3D" id="1.10.10.60">
    <property type="entry name" value="Homeodomain-like"/>
    <property type="match status" value="1"/>
</dbReference>
<dbReference type="SMART" id="SM00342">
    <property type="entry name" value="HTH_ARAC"/>
    <property type="match status" value="1"/>
</dbReference>
<sequence>MLSVLLHDARVELLPAAPYDVGYTPEVPVIGFAFETQAGSHAFASDRVTPFRTRPNSLAYVPPGCDVLSRSGTGGEYLTIRLRSGAEEPDARSGHFNDHVDPVAIEAARRLRRLLLMRAAADPLELEREVAILQGAVLRAAGGPHGDKIDVAAARWMTPRRLRLIEELIEAHMEDGLSVAEMAACVGLSAGFFGRAFKAAAGVTPHDHLIERRIARARRLMATTSSGLAEIAAACGFASHAHLTAQLRRRLGVAPSALRQAAQNR</sequence>
<reference evidence="5" key="1">
    <citation type="journal article" date="2014" name="Int. J. Syst. Evol. Microbiol.">
        <title>Complete genome sequence of Corynebacterium casei LMG S-19264T (=DSM 44701T), isolated from a smear-ripened cheese.</title>
        <authorList>
            <consortium name="US DOE Joint Genome Institute (JGI-PGF)"/>
            <person name="Walter F."/>
            <person name="Albersmeier A."/>
            <person name="Kalinowski J."/>
            <person name="Ruckert C."/>
        </authorList>
    </citation>
    <scope>NUCLEOTIDE SEQUENCE</scope>
    <source>
        <strain evidence="5">CGMCC 1.15725</strain>
    </source>
</reference>
<dbReference type="Proteomes" id="UP000646365">
    <property type="component" value="Unassembled WGS sequence"/>
</dbReference>
<name>A0A8J3E4J7_9PROT</name>
<dbReference type="PROSITE" id="PS01124">
    <property type="entry name" value="HTH_ARAC_FAMILY_2"/>
    <property type="match status" value="1"/>
</dbReference>
<dbReference type="GO" id="GO:0003700">
    <property type="term" value="F:DNA-binding transcription factor activity"/>
    <property type="evidence" value="ECO:0007669"/>
    <property type="project" value="InterPro"/>
</dbReference>
<dbReference type="RefSeq" id="WP_189048486.1">
    <property type="nucleotide sequence ID" value="NZ_BMJQ01000009.1"/>
</dbReference>
<dbReference type="PANTHER" id="PTHR46796:SF14">
    <property type="entry name" value="TRANSCRIPTIONAL REGULATORY PROTEIN"/>
    <property type="match status" value="1"/>
</dbReference>
<dbReference type="Pfam" id="PF12833">
    <property type="entry name" value="HTH_18"/>
    <property type="match status" value="1"/>
</dbReference>
<organism evidence="5 6">
    <name type="scientific">Aliidongia dinghuensis</name>
    <dbReference type="NCBI Taxonomy" id="1867774"/>
    <lineage>
        <taxon>Bacteria</taxon>
        <taxon>Pseudomonadati</taxon>
        <taxon>Pseudomonadota</taxon>
        <taxon>Alphaproteobacteria</taxon>
        <taxon>Rhodospirillales</taxon>
        <taxon>Dongiaceae</taxon>
        <taxon>Aliidongia</taxon>
    </lineage>
</organism>
<evidence type="ECO:0000313" key="5">
    <source>
        <dbReference type="EMBL" id="GGF27909.1"/>
    </source>
</evidence>
<proteinExistence type="predicted"/>
<evidence type="ECO:0000313" key="6">
    <source>
        <dbReference type="Proteomes" id="UP000646365"/>
    </source>
</evidence>
<feature type="domain" description="HTH araC/xylS-type" evidence="4">
    <location>
        <begin position="163"/>
        <end position="261"/>
    </location>
</feature>
<reference evidence="5" key="2">
    <citation type="submission" date="2020-09" db="EMBL/GenBank/DDBJ databases">
        <authorList>
            <person name="Sun Q."/>
            <person name="Zhou Y."/>
        </authorList>
    </citation>
    <scope>NUCLEOTIDE SEQUENCE</scope>
    <source>
        <strain evidence="5">CGMCC 1.15725</strain>
    </source>
</reference>
<evidence type="ECO:0000256" key="1">
    <source>
        <dbReference type="ARBA" id="ARBA00023015"/>
    </source>
</evidence>
<dbReference type="PANTHER" id="PTHR46796">
    <property type="entry name" value="HTH-TYPE TRANSCRIPTIONAL ACTIVATOR RHAS-RELATED"/>
    <property type="match status" value="1"/>
</dbReference>
<evidence type="ECO:0000256" key="2">
    <source>
        <dbReference type="ARBA" id="ARBA00023125"/>
    </source>
</evidence>
<dbReference type="SUPFAM" id="SSF46689">
    <property type="entry name" value="Homeodomain-like"/>
    <property type="match status" value="2"/>
</dbReference>
<accession>A0A8J3E4J7</accession>
<dbReference type="InterPro" id="IPR009057">
    <property type="entry name" value="Homeodomain-like_sf"/>
</dbReference>
<comment type="caution">
    <text evidence="5">The sequence shown here is derived from an EMBL/GenBank/DDBJ whole genome shotgun (WGS) entry which is preliminary data.</text>
</comment>